<sequence length="66" mass="7253">MTQELVPPGKYTLKLVQTTRGMVEMEIAEGPQKGKRIFAPAHMVPQFTGTIEHISSCPIKVKALST</sequence>
<dbReference type="EMBL" id="LAZR01062111">
    <property type="protein sequence ID" value="KKK62199.1"/>
    <property type="molecule type" value="Genomic_DNA"/>
</dbReference>
<evidence type="ECO:0000313" key="1">
    <source>
        <dbReference type="EMBL" id="KKK62199.1"/>
    </source>
</evidence>
<accession>A0A0F8Z722</accession>
<organism evidence="1">
    <name type="scientific">marine sediment metagenome</name>
    <dbReference type="NCBI Taxonomy" id="412755"/>
    <lineage>
        <taxon>unclassified sequences</taxon>
        <taxon>metagenomes</taxon>
        <taxon>ecological metagenomes</taxon>
    </lineage>
</organism>
<proteinExistence type="predicted"/>
<dbReference type="AlphaFoldDB" id="A0A0F8Z722"/>
<reference evidence="1" key="1">
    <citation type="journal article" date="2015" name="Nature">
        <title>Complex archaea that bridge the gap between prokaryotes and eukaryotes.</title>
        <authorList>
            <person name="Spang A."/>
            <person name="Saw J.H."/>
            <person name="Jorgensen S.L."/>
            <person name="Zaremba-Niedzwiedzka K."/>
            <person name="Martijn J."/>
            <person name="Lind A.E."/>
            <person name="van Eijk R."/>
            <person name="Schleper C."/>
            <person name="Guy L."/>
            <person name="Ettema T.J."/>
        </authorList>
    </citation>
    <scope>NUCLEOTIDE SEQUENCE</scope>
</reference>
<comment type="caution">
    <text evidence="1">The sequence shown here is derived from an EMBL/GenBank/DDBJ whole genome shotgun (WGS) entry which is preliminary data.</text>
</comment>
<gene>
    <name evidence="1" type="ORF">LCGC14_3006730</name>
</gene>
<name>A0A0F8Z722_9ZZZZ</name>
<protein>
    <submittedName>
        <fullName evidence="1">Uncharacterized protein</fullName>
    </submittedName>
</protein>